<dbReference type="GO" id="GO:0008081">
    <property type="term" value="F:phosphoric diester hydrolase activity"/>
    <property type="evidence" value="ECO:0007669"/>
    <property type="project" value="UniProtKB-ARBA"/>
</dbReference>
<dbReference type="SUPFAM" id="SSF109604">
    <property type="entry name" value="HD-domain/PDEase-like"/>
    <property type="match status" value="1"/>
</dbReference>
<gene>
    <name evidence="2" type="ORF">C7444_10790</name>
</gene>
<dbReference type="Proteomes" id="UP000247811">
    <property type="component" value="Unassembled WGS sequence"/>
</dbReference>
<comment type="caution">
    <text evidence="2">The sequence shown here is derived from an EMBL/GenBank/DDBJ whole genome shotgun (WGS) entry which is preliminary data.</text>
</comment>
<dbReference type="AlphaFoldDB" id="A0A318H0C3"/>
<reference evidence="2 3" key="1">
    <citation type="submission" date="2018-05" db="EMBL/GenBank/DDBJ databases">
        <title>Genomic Encyclopedia of Type Strains, Phase IV (KMG-IV): sequencing the most valuable type-strain genomes for metagenomic binning, comparative biology and taxonomic classification.</title>
        <authorList>
            <person name="Goeker M."/>
        </authorList>
    </citation>
    <scope>NUCLEOTIDE SEQUENCE [LARGE SCALE GENOMIC DNA]</scope>
    <source>
        <strain evidence="2 3">DSM 566</strain>
    </source>
</reference>
<dbReference type="PROSITE" id="PS51832">
    <property type="entry name" value="HD_GYP"/>
    <property type="match status" value="1"/>
</dbReference>
<dbReference type="CDD" id="cd00077">
    <property type="entry name" value="HDc"/>
    <property type="match status" value="1"/>
</dbReference>
<dbReference type="InterPro" id="IPR006675">
    <property type="entry name" value="HDIG_dom"/>
</dbReference>
<dbReference type="InterPro" id="IPR037522">
    <property type="entry name" value="HD_GYP_dom"/>
</dbReference>
<dbReference type="OrthoDB" id="9764808at2"/>
<dbReference type="GO" id="GO:0016740">
    <property type="term" value="F:transferase activity"/>
    <property type="evidence" value="ECO:0007669"/>
    <property type="project" value="UniProtKB-KW"/>
</dbReference>
<accession>A0A318H0C3</accession>
<dbReference type="EMBL" id="QJJS01000007">
    <property type="protein sequence ID" value="PXW96184.1"/>
    <property type="molecule type" value="Genomic_DNA"/>
</dbReference>
<name>A0A318H0C3_9BURK</name>
<dbReference type="SMART" id="SM00471">
    <property type="entry name" value="HDc"/>
    <property type="match status" value="1"/>
</dbReference>
<dbReference type="InterPro" id="IPR021812">
    <property type="entry name" value="DUF3391"/>
</dbReference>
<evidence type="ECO:0000313" key="3">
    <source>
        <dbReference type="Proteomes" id="UP000247811"/>
    </source>
</evidence>
<dbReference type="PANTHER" id="PTHR43155">
    <property type="entry name" value="CYCLIC DI-GMP PHOSPHODIESTERASE PA4108-RELATED"/>
    <property type="match status" value="1"/>
</dbReference>
<feature type="domain" description="HD-GYP" evidence="1">
    <location>
        <begin position="139"/>
        <end position="334"/>
    </location>
</feature>
<organism evidence="2 3">
    <name type="scientific">Sphaerotilus hippei</name>
    <dbReference type="NCBI Taxonomy" id="744406"/>
    <lineage>
        <taxon>Bacteria</taxon>
        <taxon>Pseudomonadati</taxon>
        <taxon>Pseudomonadota</taxon>
        <taxon>Betaproteobacteria</taxon>
        <taxon>Burkholderiales</taxon>
        <taxon>Sphaerotilaceae</taxon>
        <taxon>Sphaerotilus</taxon>
    </lineage>
</organism>
<keyword evidence="3" id="KW-1185">Reference proteome</keyword>
<dbReference type="NCBIfam" id="TIGR00277">
    <property type="entry name" value="HDIG"/>
    <property type="match status" value="1"/>
</dbReference>
<evidence type="ECO:0000259" key="1">
    <source>
        <dbReference type="PROSITE" id="PS51832"/>
    </source>
</evidence>
<dbReference type="Pfam" id="PF13487">
    <property type="entry name" value="HD_5"/>
    <property type="match status" value="1"/>
</dbReference>
<evidence type="ECO:0000313" key="2">
    <source>
        <dbReference type="EMBL" id="PXW96184.1"/>
    </source>
</evidence>
<dbReference type="RefSeq" id="WP_110400604.1">
    <property type="nucleotide sequence ID" value="NZ_QJJS01000007.1"/>
</dbReference>
<keyword evidence="2" id="KW-0808">Transferase</keyword>
<protein>
    <submittedName>
        <fullName evidence="2">Putative nucleotidyltransferase with HDIG domain</fullName>
    </submittedName>
</protein>
<dbReference type="Pfam" id="PF11871">
    <property type="entry name" value="DUF3391"/>
    <property type="match status" value="1"/>
</dbReference>
<sequence>MLKRIRMDQLRLGMHVHELCGSWMDHPFWRSKFLLSDPQDLQRLKDCGIGELWIDTGKGLDVDGGLSQEQVASEVEEELVVAVTTPLPEQRISAQEEFSRASQICQQAKVKVQSLFQEARMGQAIHTEGCAALVDDIIASVSRNSGALASLVRLKSQDEYTYLHSVAVCTLMVALGRTLGLPQAELQQLGLAGLLHDMGKARVPLEVLNKPDRLTDDEFTLMKRHPEFGHEMLLTEGGSSEVALDVCLHHHERIDGTGYPHRLAGDQISLHARMGSVCDVYDAITSARPYKAAWDPGEAVRQMAQWKGHFDPIIFQAFVKTVGIYPMGSLVRLQSGRLGVVMDQNEQSLLAPRVKVFFSTKSMMRIPPEVIDLGPGRSPDRILSVESTEKWKFKDLDELWLEPKRVRAQPV</sequence>
<dbReference type="PANTHER" id="PTHR43155:SF2">
    <property type="entry name" value="CYCLIC DI-GMP PHOSPHODIESTERASE PA4108"/>
    <property type="match status" value="1"/>
</dbReference>
<dbReference type="Gene3D" id="1.10.3210.10">
    <property type="entry name" value="Hypothetical protein af1432"/>
    <property type="match status" value="1"/>
</dbReference>
<dbReference type="InterPro" id="IPR003607">
    <property type="entry name" value="HD/PDEase_dom"/>
</dbReference>
<proteinExistence type="predicted"/>